<dbReference type="STRING" id="234267.Acid_3433"/>
<feature type="domain" description="Glycosyl-hydrolase 97 N-terminal" evidence="5">
    <location>
        <begin position="23"/>
        <end position="283"/>
    </location>
</feature>
<dbReference type="Pfam" id="PF14508">
    <property type="entry name" value="GH97_N"/>
    <property type="match status" value="1"/>
</dbReference>
<dbReference type="SUPFAM" id="SSF51445">
    <property type="entry name" value="(Trans)glycosidases"/>
    <property type="match status" value="1"/>
</dbReference>
<evidence type="ECO:0000256" key="1">
    <source>
        <dbReference type="ARBA" id="ARBA00022801"/>
    </source>
</evidence>
<feature type="domain" description="Glycosyl-hydrolase 97 catalytic" evidence="4">
    <location>
        <begin position="314"/>
        <end position="445"/>
    </location>
</feature>
<dbReference type="InterPro" id="IPR013780">
    <property type="entry name" value="Glyco_hydro_b"/>
</dbReference>
<evidence type="ECO:0008006" key="8">
    <source>
        <dbReference type="Google" id="ProtNLM"/>
    </source>
</evidence>
<dbReference type="InterPro" id="IPR014718">
    <property type="entry name" value="GH-type_carb-bd"/>
</dbReference>
<keyword evidence="1" id="KW-0378">Hydrolase</keyword>
<dbReference type="HOGENOM" id="CLU_011166_1_1_0"/>
<sequence precursor="true">MFCPLVLALAATGTASAADALVLHSPDGHLRFRVAVASGRLTYDVTLAGKAVIEPSAFAILIDGVNLADGVRAGKVETYKTDTTYPTFGVHSTAIDRSNGARLALTHTASGAAFTLEARAFDSGIAFRYIAPGPDGKSRVPDETTEFRIPAGSTLWSHDLEGHYEGEHKKRAIAEVAEGDIAATPLTFRLPSGAAYGSITEGALIHYAGMALKAGPNHEFHALLGHAQPPSYPFRLRFDPADITRLARPAAIQGTITSPWRIVMAGDLNTLVNSDIVGNVSAPPDPKYFPEGLKTDWLKPGRAVWAYLDGGDKTLQEMKNFSKMAGELGFQYNVVEGFWRNWSPAELKEFCDYSREQGVGVVLWAFRRSLGTPEARREFFDRLSAAGAAGAKIDFFDHEALEVIDLYEDLLREAAARHMVLDFHGANKPTGLSRTWPNELTREGIRGLESSKTQRAVHQATLPFTRMLAGPADYTPMHFGPRRNNTSVANQIASAAIFTSPMLVYAANPRNILSSPAVEVIKTIPSVWDETIVLPGSAIGEFVAFARRSRDTWFLAVMNGIDARKIAIPLSFLGEGAWHAVEVRDSGDTVELKRSDVRRGDSLPFDFVPGGGTLIRFTK</sequence>
<dbReference type="InterPro" id="IPR013785">
    <property type="entry name" value="Aldolase_TIM"/>
</dbReference>
<organism evidence="7">
    <name type="scientific">Solibacter usitatus (strain Ellin6076)</name>
    <dbReference type="NCBI Taxonomy" id="234267"/>
    <lineage>
        <taxon>Bacteria</taxon>
        <taxon>Pseudomonadati</taxon>
        <taxon>Acidobacteriota</taxon>
        <taxon>Terriglobia</taxon>
        <taxon>Bryobacterales</taxon>
        <taxon>Solibacteraceae</taxon>
        <taxon>Candidatus Solibacter</taxon>
    </lineage>
</organism>
<dbReference type="Gene3D" id="2.70.98.10">
    <property type="match status" value="1"/>
</dbReference>
<dbReference type="InterPro" id="IPR019563">
    <property type="entry name" value="GH97_catalytic"/>
</dbReference>
<dbReference type="Gene3D" id="2.60.40.1180">
    <property type="entry name" value="Golgi alpha-mannosidase II"/>
    <property type="match status" value="1"/>
</dbReference>
<dbReference type="PANTHER" id="PTHR35803">
    <property type="entry name" value="GLUCAN 1,4-ALPHA-GLUCOSIDASE SUSB-RELATED"/>
    <property type="match status" value="1"/>
</dbReference>
<reference evidence="7" key="1">
    <citation type="submission" date="2006-10" db="EMBL/GenBank/DDBJ databases">
        <title>Complete sequence of Solibacter usitatus Ellin6076.</title>
        <authorList>
            <consortium name="US DOE Joint Genome Institute"/>
            <person name="Copeland A."/>
            <person name="Lucas S."/>
            <person name="Lapidus A."/>
            <person name="Barry K."/>
            <person name="Detter J.C."/>
            <person name="Glavina del Rio T."/>
            <person name="Hammon N."/>
            <person name="Israni S."/>
            <person name="Dalin E."/>
            <person name="Tice H."/>
            <person name="Pitluck S."/>
            <person name="Thompson L.S."/>
            <person name="Brettin T."/>
            <person name="Bruce D."/>
            <person name="Han C."/>
            <person name="Tapia R."/>
            <person name="Gilna P."/>
            <person name="Schmutz J."/>
            <person name="Larimer F."/>
            <person name="Land M."/>
            <person name="Hauser L."/>
            <person name="Kyrpides N."/>
            <person name="Mikhailova N."/>
            <person name="Janssen P.H."/>
            <person name="Kuske C.R."/>
            <person name="Richardson P."/>
        </authorList>
    </citation>
    <scope>NUCLEOTIDE SEQUENCE</scope>
    <source>
        <strain evidence="7">Ellin6076</strain>
    </source>
</reference>
<dbReference type="Pfam" id="PF14509">
    <property type="entry name" value="GH97_C"/>
    <property type="match status" value="1"/>
</dbReference>
<evidence type="ECO:0000256" key="2">
    <source>
        <dbReference type="ARBA" id="ARBA00023295"/>
    </source>
</evidence>
<feature type="chain" id="PRO_5004163734" description="Glycoside hydrolase" evidence="3">
    <location>
        <begin position="18"/>
        <end position="619"/>
    </location>
</feature>
<dbReference type="Pfam" id="PF10566">
    <property type="entry name" value="Glyco_hydro_97"/>
    <property type="match status" value="1"/>
</dbReference>
<dbReference type="AlphaFoldDB" id="Q021I3"/>
<keyword evidence="2" id="KW-0326">Glycosidase</keyword>
<dbReference type="PANTHER" id="PTHR35803:SF2">
    <property type="entry name" value="RETAINING ALPHA-GALACTOSIDASE"/>
    <property type="match status" value="1"/>
</dbReference>
<dbReference type="InterPro" id="IPR029486">
    <property type="entry name" value="GH97_N"/>
</dbReference>
<gene>
    <name evidence="7" type="ordered locus">Acid_3433</name>
</gene>
<dbReference type="InterPro" id="IPR052720">
    <property type="entry name" value="Glycosyl_hydrolase_97"/>
</dbReference>
<keyword evidence="3" id="KW-0732">Signal</keyword>
<name>Q021I3_SOLUE</name>
<proteinExistence type="predicted"/>
<feature type="domain" description="Glycosyl-hydrolase 97 C-terminal oligomerisation" evidence="6">
    <location>
        <begin position="527"/>
        <end position="617"/>
    </location>
</feature>
<evidence type="ECO:0000259" key="4">
    <source>
        <dbReference type="Pfam" id="PF10566"/>
    </source>
</evidence>
<dbReference type="InParanoid" id="Q021I3"/>
<dbReference type="Gene3D" id="3.20.20.70">
    <property type="entry name" value="Aldolase class I"/>
    <property type="match status" value="1"/>
</dbReference>
<accession>Q021I3</accession>
<feature type="signal peptide" evidence="3">
    <location>
        <begin position="1"/>
        <end position="17"/>
    </location>
</feature>
<dbReference type="GO" id="GO:0030246">
    <property type="term" value="F:carbohydrate binding"/>
    <property type="evidence" value="ECO:0007669"/>
    <property type="project" value="InterPro"/>
</dbReference>
<evidence type="ECO:0000259" key="5">
    <source>
        <dbReference type="Pfam" id="PF14508"/>
    </source>
</evidence>
<dbReference type="GO" id="GO:0016798">
    <property type="term" value="F:hydrolase activity, acting on glycosyl bonds"/>
    <property type="evidence" value="ECO:0007669"/>
    <property type="project" value="UniProtKB-KW"/>
</dbReference>
<evidence type="ECO:0000259" key="6">
    <source>
        <dbReference type="Pfam" id="PF14509"/>
    </source>
</evidence>
<dbReference type="CAZy" id="GH97">
    <property type="family name" value="Glycoside Hydrolase Family 97"/>
</dbReference>
<dbReference type="EMBL" id="CP000473">
    <property type="protein sequence ID" value="ABJ84406.1"/>
    <property type="molecule type" value="Genomic_DNA"/>
</dbReference>
<evidence type="ECO:0000256" key="3">
    <source>
        <dbReference type="SAM" id="SignalP"/>
    </source>
</evidence>
<dbReference type="eggNOG" id="COG1082">
    <property type="taxonomic scope" value="Bacteria"/>
</dbReference>
<evidence type="ECO:0000313" key="7">
    <source>
        <dbReference type="EMBL" id="ABJ84406.1"/>
    </source>
</evidence>
<dbReference type="InterPro" id="IPR029483">
    <property type="entry name" value="GH97_C"/>
</dbReference>
<protein>
    <recommendedName>
        <fullName evidence="8">Glycoside hydrolase</fullName>
    </recommendedName>
</protein>
<dbReference type="InterPro" id="IPR017853">
    <property type="entry name" value="GH"/>
</dbReference>
<dbReference type="KEGG" id="sus:Acid_3433"/>